<evidence type="ECO:0000313" key="9">
    <source>
        <dbReference type="EMBL" id="MQO05164.1"/>
    </source>
</evidence>
<reference evidence="10" key="1">
    <citation type="submission" date="2019-09" db="EMBL/GenBank/DDBJ databases">
        <title>Distinct polysaccharide growth profiles of human intestinal Prevotella copri isolates.</title>
        <authorList>
            <person name="Fehlner-Peach H."/>
            <person name="Magnabosco C."/>
            <person name="Raghavan V."/>
            <person name="Scher J.U."/>
            <person name="Tett A."/>
            <person name="Cox L.M."/>
            <person name="Gottsegen C."/>
            <person name="Watters A."/>
            <person name="Wiltshire- Gordon J.D."/>
            <person name="Segata N."/>
            <person name="Bonneau R."/>
            <person name="Littman D.R."/>
        </authorList>
    </citation>
    <scope>NUCLEOTIDE SEQUENCE [LARGE SCALE GENOMIC DNA]</scope>
    <source>
        <strain evidence="10">iAK279</strain>
    </source>
</reference>
<dbReference type="PANTHER" id="PTHR33841:SF1">
    <property type="entry name" value="DNA METHYLTRANSFERASE A"/>
    <property type="match status" value="1"/>
</dbReference>
<proteinExistence type="inferred from homology"/>
<dbReference type="Proteomes" id="UP000390763">
    <property type="component" value="Unassembled WGS sequence"/>
</dbReference>
<dbReference type="InterPro" id="IPR050953">
    <property type="entry name" value="N4_N6_ade-DNA_methylase"/>
</dbReference>
<dbReference type="GO" id="GO:0008170">
    <property type="term" value="F:N-methyltransferase activity"/>
    <property type="evidence" value="ECO:0007669"/>
    <property type="project" value="InterPro"/>
</dbReference>
<accession>A0AB35ZK29</accession>
<dbReference type="EMBL" id="VZBT01000102">
    <property type="protein sequence ID" value="MQO05164.1"/>
    <property type="molecule type" value="Genomic_DNA"/>
</dbReference>
<dbReference type="InterPro" id="IPR002052">
    <property type="entry name" value="DNA_methylase_N6_adenine_CS"/>
</dbReference>
<comment type="catalytic activity">
    <reaction evidence="6">
        <text>a 2'-deoxyadenosine in DNA + S-adenosyl-L-methionine = an N(6)-methyl-2'-deoxyadenosine in DNA + S-adenosyl-L-homocysteine + H(+)</text>
        <dbReference type="Rhea" id="RHEA:15197"/>
        <dbReference type="Rhea" id="RHEA-COMP:12418"/>
        <dbReference type="Rhea" id="RHEA-COMP:12419"/>
        <dbReference type="ChEBI" id="CHEBI:15378"/>
        <dbReference type="ChEBI" id="CHEBI:57856"/>
        <dbReference type="ChEBI" id="CHEBI:59789"/>
        <dbReference type="ChEBI" id="CHEBI:90615"/>
        <dbReference type="ChEBI" id="CHEBI:90616"/>
        <dbReference type="EC" id="2.1.1.72"/>
    </reaction>
</comment>
<evidence type="ECO:0000256" key="6">
    <source>
        <dbReference type="ARBA" id="ARBA00047942"/>
    </source>
</evidence>
<evidence type="ECO:0000256" key="3">
    <source>
        <dbReference type="ARBA" id="ARBA00022603"/>
    </source>
</evidence>
<dbReference type="PROSITE" id="PS00092">
    <property type="entry name" value="N6_MTASE"/>
    <property type="match status" value="1"/>
</dbReference>
<dbReference type="InterPro" id="IPR041635">
    <property type="entry name" value="Type_ISP_LLaBIII_C"/>
</dbReference>
<dbReference type="GO" id="GO:0009007">
    <property type="term" value="F:site-specific DNA-methyltransferase (adenine-specific) activity"/>
    <property type="evidence" value="ECO:0007669"/>
    <property type="project" value="UniProtKB-EC"/>
</dbReference>
<keyword evidence="4" id="KW-0808">Transferase</keyword>
<keyword evidence="3 9" id="KW-0489">Methyltransferase</keyword>
<dbReference type="Gene3D" id="3.40.50.150">
    <property type="entry name" value="Vaccinia Virus protein VP39"/>
    <property type="match status" value="1"/>
</dbReference>
<dbReference type="InterPro" id="IPR003356">
    <property type="entry name" value="DNA_methylase_A-5"/>
</dbReference>
<evidence type="ECO:0000313" key="10">
    <source>
        <dbReference type="Proteomes" id="UP000390763"/>
    </source>
</evidence>
<sequence length="1170" mass="134828">MARQMPNLLYFRGLTIRFVSIRLEVQFRIAPTKAKFNKENVQYETVRHDMAFPHLLYFSLWPICGRSSLELEYNEMTGTLFLYLVPSEYIFISSQISVTRFKAPTNMQKNLPIENLLDEYFKALNATYSTHDASEYSYRSALENLLNSLLQPEYQAINEPRNMTCGKPDISIIRKRDAVTVGSIETKDINKPDLEGKGRNQEQFDRYKKAMNHAVFTDYLRFLFYESGNDTPILDIRIGTCQNDEIIPDIEKGKQLCSFLRKYIGKKIQPIRSATTLADLMAKKSQLMCAILTDLLKENGKDNASGLLKKTYTDLKDSLIQNLDEDGFAKIYSQTVAYGLFAARLNDTTPENFSRAEAAELIPKTNKLLRGIFNDLAGNTIPERISWIIDDLVEMFGATNLQKMFERDIRNNRDPLIHFYEDFLKAFNSADRKNFGVWYTPLPIVKFIVDSIDILLKNKLSIEEGLADTTTIIHKTLDGETELSQVQILDPAVGTGTFLAEIINHIADQYKGQETLWQKYVHSCLLPRLYGFEIQMASYTVAHIKFDMVLAHTGYKTEKDDAFHICLTDSLRKPNKTGESNTGYWISLEQAEADRIKSQRPIMVMLGNPPYNGESQNKADEIEELIEKYKQEPDQILNKKEKAKKIADTKWLNNDYVKFIALAQRFIEGNGKGIIGYITPNTHLDSLTFRGMRYQLLKTFDNIYIINLHGSNKTKETCPDGSKDENVFGIESGVCITLFVKTGTEKGESSLAKVYYKDVYGKKKEKFDFLEQNNLLALDFEEITPTSPMFFLLPIKKNMETEFGQGFSVEELFIKKALGICTKRDSIAYQSSLNGIKRIVQDFRYLEEQAIKEKYNITKESEDSKVINAIRNIKEFGIKEEFFREATYRPLDKRYTYFTNKSKGFIARPVYDTMRHLAHQDQSKNLGLIIGKSGNVVGDMPWNLCFVTNTIVDLNIFYRGGGYVYPLYVDTSKAVNQGDSSTQELGDEKETIISNLNGDIIKRLGDCLGEEPSPEDLFDYIYAILHSSNYRDKFKEQLKYQFPRIPYPQNEEEFKKLASLGNHLRHLHLMDNTATWNAKSQFPFKGNGSSIIVKPQWKDDKVYINKENYYDNVPEVVWRYYIGGYQIAEKWLKDRKGTELDFNAIIHYSNILYVLTQTIYLSKEIDKIYI</sequence>
<comment type="caution">
    <text evidence="9">The sequence shown here is derived from an EMBL/GenBank/DDBJ whole genome shotgun (WGS) entry which is preliminary data.</text>
</comment>
<evidence type="ECO:0000256" key="4">
    <source>
        <dbReference type="ARBA" id="ARBA00022679"/>
    </source>
</evidence>
<organism evidence="9 10">
    <name type="scientific">Segatella copri</name>
    <dbReference type="NCBI Taxonomy" id="165179"/>
    <lineage>
        <taxon>Bacteria</taxon>
        <taxon>Pseudomonadati</taxon>
        <taxon>Bacteroidota</taxon>
        <taxon>Bacteroidia</taxon>
        <taxon>Bacteroidales</taxon>
        <taxon>Prevotellaceae</taxon>
        <taxon>Segatella</taxon>
    </lineage>
</organism>
<evidence type="ECO:0000256" key="5">
    <source>
        <dbReference type="ARBA" id="ARBA00022747"/>
    </source>
</evidence>
<dbReference type="GO" id="GO:0003677">
    <property type="term" value="F:DNA binding"/>
    <property type="evidence" value="ECO:0007669"/>
    <property type="project" value="InterPro"/>
</dbReference>
<dbReference type="GO" id="GO:0009307">
    <property type="term" value="P:DNA restriction-modification system"/>
    <property type="evidence" value="ECO:0007669"/>
    <property type="project" value="UniProtKB-KW"/>
</dbReference>
<evidence type="ECO:0000259" key="8">
    <source>
        <dbReference type="Pfam" id="PF18135"/>
    </source>
</evidence>
<dbReference type="SUPFAM" id="SSF53335">
    <property type="entry name" value="S-adenosyl-L-methionine-dependent methyltransferases"/>
    <property type="match status" value="1"/>
</dbReference>
<dbReference type="PANTHER" id="PTHR33841">
    <property type="entry name" value="DNA METHYLTRANSFERASE YEEA-RELATED"/>
    <property type="match status" value="1"/>
</dbReference>
<evidence type="ECO:0000256" key="1">
    <source>
        <dbReference type="ARBA" id="ARBA00006594"/>
    </source>
</evidence>
<feature type="domain" description="DNA methylase adenine-specific" evidence="7">
    <location>
        <begin position="412"/>
        <end position="632"/>
    </location>
</feature>
<comment type="similarity">
    <text evidence="1">Belongs to the N(4)/N(6)-methyltransferase family.</text>
</comment>
<dbReference type="GO" id="GO:0032259">
    <property type="term" value="P:methylation"/>
    <property type="evidence" value="ECO:0007669"/>
    <property type="project" value="UniProtKB-KW"/>
</dbReference>
<gene>
    <name evidence="9" type="ORF">F7D62_13935</name>
</gene>
<evidence type="ECO:0000259" key="7">
    <source>
        <dbReference type="Pfam" id="PF02384"/>
    </source>
</evidence>
<feature type="domain" description="Type ISP restriction-modification enzyme LLaBIII C-terminal specificity" evidence="8">
    <location>
        <begin position="811"/>
        <end position="1162"/>
    </location>
</feature>
<dbReference type="PRINTS" id="PR00507">
    <property type="entry name" value="N12N6MTFRASE"/>
</dbReference>
<evidence type="ECO:0000256" key="2">
    <source>
        <dbReference type="ARBA" id="ARBA00011900"/>
    </source>
</evidence>
<dbReference type="Pfam" id="PF02384">
    <property type="entry name" value="N6_Mtase"/>
    <property type="match status" value="1"/>
</dbReference>
<keyword evidence="5" id="KW-0680">Restriction system</keyword>
<protein>
    <recommendedName>
        <fullName evidence="2">site-specific DNA-methyltransferase (adenine-specific)</fullName>
        <ecNumber evidence="2">2.1.1.72</ecNumber>
    </recommendedName>
</protein>
<dbReference type="AlphaFoldDB" id="A0AB35ZK29"/>
<dbReference type="InterPro" id="IPR029063">
    <property type="entry name" value="SAM-dependent_MTases_sf"/>
</dbReference>
<dbReference type="Pfam" id="PF18135">
    <property type="entry name" value="Type_ISP_C"/>
    <property type="match status" value="1"/>
</dbReference>
<name>A0AB35ZK29_9BACT</name>
<dbReference type="EC" id="2.1.1.72" evidence="2"/>